<sequence length="115" mass="12214">MGGAAPALSLRSAAAAAVALCLVPVVLSLAVLWLPLICCAVAAVRFRRVRRSLAAARGRCFSGGGRRPEKGEEDGGGADRRMLLQKYLEDQMELVGEEADAEEFIVDDPSIELES</sequence>
<dbReference type="HOGENOM" id="CLU_155537_0_0_1"/>
<evidence type="ECO:0000256" key="1">
    <source>
        <dbReference type="SAM" id="MobiDB-lite"/>
    </source>
</evidence>
<keyword evidence="4" id="KW-1185">Reference proteome</keyword>
<feature type="transmembrane region" description="Helical" evidence="2">
    <location>
        <begin position="25"/>
        <end position="44"/>
    </location>
</feature>
<reference evidence="3" key="3">
    <citation type="submission" date="2015-04" db="UniProtKB">
        <authorList>
            <consortium name="EnsemblPlants"/>
        </authorList>
    </citation>
    <scope>IDENTIFICATION</scope>
</reference>
<dbReference type="PANTHER" id="PTHR36322:SF6">
    <property type="entry name" value="EXPRESSED PROTEIN"/>
    <property type="match status" value="1"/>
</dbReference>
<keyword evidence="2" id="KW-0812">Transmembrane</keyword>
<dbReference type="EnsemblPlants" id="LPERR12G04150.1">
    <property type="protein sequence ID" value="LPERR12G04150.1"/>
    <property type="gene ID" value="LPERR12G04150"/>
</dbReference>
<evidence type="ECO:0000313" key="4">
    <source>
        <dbReference type="Proteomes" id="UP000032180"/>
    </source>
</evidence>
<evidence type="ECO:0000256" key="2">
    <source>
        <dbReference type="SAM" id="Phobius"/>
    </source>
</evidence>
<dbReference type="eggNOG" id="ENOG502R5A3">
    <property type="taxonomic scope" value="Eukaryota"/>
</dbReference>
<dbReference type="AlphaFoldDB" id="A0A0D9XXE1"/>
<reference evidence="4" key="2">
    <citation type="submission" date="2013-12" db="EMBL/GenBank/DDBJ databases">
        <authorList>
            <person name="Yu Y."/>
            <person name="Lee S."/>
            <person name="de Baynast K."/>
            <person name="Wissotski M."/>
            <person name="Liu L."/>
            <person name="Talag J."/>
            <person name="Goicoechea J."/>
            <person name="Angelova A."/>
            <person name="Jetty R."/>
            <person name="Kudrna D."/>
            <person name="Golser W."/>
            <person name="Rivera L."/>
            <person name="Zhang J."/>
            <person name="Wing R."/>
        </authorList>
    </citation>
    <scope>NUCLEOTIDE SEQUENCE</scope>
</reference>
<evidence type="ECO:0000313" key="3">
    <source>
        <dbReference type="EnsemblPlants" id="LPERR12G04150.1"/>
    </source>
</evidence>
<keyword evidence="2" id="KW-1133">Transmembrane helix</keyword>
<dbReference type="Proteomes" id="UP000032180">
    <property type="component" value="Chromosome 12"/>
</dbReference>
<name>A0A0D9XXE1_9ORYZ</name>
<feature type="region of interest" description="Disordered" evidence="1">
    <location>
        <begin position="59"/>
        <end position="78"/>
    </location>
</feature>
<proteinExistence type="predicted"/>
<keyword evidence="2" id="KW-0472">Membrane</keyword>
<dbReference type="Gramene" id="LPERR12G04150.1">
    <property type="protein sequence ID" value="LPERR12G04150.1"/>
    <property type="gene ID" value="LPERR12G04150"/>
</dbReference>
<protein>
    <submittedName>
        <fullName evidence="3">Uncharacterized protein</fullName>
    </submittedName>
</protein>
<dbReference type="PANTHER" id="PTHR36322">
    <property type="entry name" value="TRANSMEMBRANE PROTEIN"/>
    <property type="match status" value="1"/>
</dbReference>
<organism evidence="3 4">
    <name type="scientific">Leersia perrieri</name>
    <dbReference type="NCBI Taxonomy" id="77586"/>
    <lineage>
        <taxon>Eukaryota</taxon>
        <taxon>Viridiplantae</taxon>
        <taxon>Streptophyta</taxon>
        <taxon>Embryophyta</taxon>
        <taxon>Tracheophyta</taxon>
        <taxon>Spermatophyta</taxon>
        <taxon>Magnoliopsida</taxon>
        <taxon>Liliopsida</taxon>
        <taxon>Poales</taxon>
        <taxon>Poaceae</taxon>
        <taxon>BOP clade</taxon>
        <taxon>Oryzoideae</taxon>
        <taxon>Oryzeae</taxon>
        <taxon>Oryzinae</taxon>
        <taxon>Leersia</taxon>
    </lineage>
</organism>
<accession>A0A0D9XXE1</accession>
<reference evidence="3 4" key="1">
    <citation type="submission" date="2012-08" db="EMBL/GenBank/DDBJ databases">
        <title>Oryza genome evolution.</title>
        <authorList>
            <person name="Wing R.A."/>
        </authorList>
    </citation>
    <scope>NUCLEOTIDE SEQUENCE</scope>
</reference>